<dbReference type="Pfam" id="PF13380">
    <property type="entry name" value="CoA_binding_2"/>
    <property type="match status" value="1"/>
</dbReference>
<evidence type="ECO:0000313" key="3">
    <source>
        <dbReference type="Proteomes" id="UP000798488"/>
    </source>
</evidence>
<dbReference type="Proteomes" id="UP000798488">
    <property type="component" value="Unassembled WGS sequence"/>
</dbReference>
<dbReference type="PANTHER" id="PTHR33303:SF2">
    <property type="entry name" value="COA-BINDING DOMAIN-CONTAINING PROTEIN"/>
    <property type="match status" value="1"/>
</dbReference>
<dbReference type="PANTHER" id="PTHR33303">
    <property type="entry name" value="CYTOPLASMIC PROTEIN-RELATED"/>
    <property type="match status" value="1"/>
</dbReference>
<name>A0A9D2WNI5_9FIRM</name>
<feature type="domain" description="CoA-binding" evidence="1">
    <location>
        <begin position="5"/>
        <end position="96"/>
    </location>
</feature>
<sequence>MNDFFARFKSLAVLGLSRKPKSFSRQAYDFLQSQGYELYPVNPHAKAIAGQACYDSVEALPEVEAAVFFTPPGVSMALLPLCKEKGIVYVWFQQGSADKAVLKVADELGITYTKSCVFLHQPGAGFPHNVHRILAGVFGKL</sequence>
<organism evidence="2 3">
    <name type="scientific">Sporotomaculum syntrophicum</name>
    <dbReference type="NCBI Taxonomy" id="182264"/>
    <lineage>
        <taxon>Bacteria</taxon>
        <taxon>Bacillati</taxon>
        <taxon>Bacillota</taxon>
        <taxon>Clostridia</taxon>
        <taxon>Eubacteriales</taxon>
        <taxon>Desulfallaceae</taxon>
        <taxon>Sporotomaculum</taxon>
    </lineage>
</organism>
<dbReference type="InterPro" id="IPR003781">
    <property type="entry name" value="CoA-bd"/>
</dbReference>
<evidence type="ECO:0000313" key="2">
    <source>
        <dbReference type="EMBL" id="KAF1084454.1"/>
    </source>
</evidence>
<dbReference type="SUPFAM" id="SSF51735">
    <property type="entry name" value="NAD(P)-binding Rossmann-fold domains"/>
    <property type="match status" value="1"/>
</dbReference>
<dbReference type="AlphaFoldDB" id="A0A9D2WNI5"/>
<protein>
    <recommendedName>
        <fullName evidence="1">CoA-binding domain-containing protein</fullName>
    </recommendedName>
</protein>
<reference evidence="2" key="1">
    <citation type="submission" date="2016-02" db="EMBL/GenBank/DDBJ databases">
        <title>Draft Genome Sequence of Sporotomaculum syntrophicum Strain FB, a Syntrophic Benzoate Degrader.</title>
        <authorList>
            <person name="Nobu M.K."/>
            <person name="Narihiro T."/>
            <person name="Qiu Y.-L."/>
            <person name="Ohashi A."/>
            <person name="Liu W.-T."/>
            <person name="Yuji S."/>
        </authorList>
    </citation>
    <scope>NUCLEOTIDE SEQUENCE</scope>
    <source>
        <strain evidence="2">FB</strain>
    </source>
</reference>
<gene>
    <name evidence="2" type="ORF">SPSYN_02231</name>
</gene>
<proteinExistence type="predicted"/>
<keyword evidence="3" id="KW-1185">Reference proteome</keyword>
<dbReference type="RefSeq" id="WP_161822537.1">
    <property type="nucleotide sequence ID" value="NZ_LSRS01000005.1"/>
</dbReference>
<accession>A0A9D2WNI5</accession>
<dbReference type="EMBL" id="LSRS01000005">
    <property type="protein sequence ID" value="KAF1084454.1"/>
    <property type="molecule type" value="Genomic_DNA"/>
</dbReference>
<comment type="caution">
    <text evidence="2">The sequence shown here is derived from an EMBL/GenBank/DDBJ whole genome shotgun (WGS) entry which is preliminary data.</text>
</comment>
<dbReference type="InterPro" id="IPR036291">
    <property type="entry name" value="NAD(P)-bd_dom_sf"/>
</dbReference>
<dbReference type="OrthoDB" id="9804695at2"/>
<dbReference type="Gene3D" id="3.40.50.720">
    <property type="entry name" value="NAD(P)-binding Rossmann-like Domain"/>
    <property type="match status" value="1"/>
</dbReference>
<dbReference type="SMART" id="SM00881">
    <property type="entry name" value="CoA_binding"/>
    <property type="match status" value="1"/>
</dbReference>
<evidence type="ECO:0000259" key="1">
    <source>
        <dbReference type="SMART" id="SM00881"/>
    </source>
</evidence>